<evidence type="ECO:0000256" key="1">
    <source>
        <dbReference type="ARBA" id="ARBA00038090"/>
    </source>
</evidence>
<comment type="caution">
    <text evidence="4">The sequence shown here is derived from an EMBL/GenBank/DDBJ whole genome shotgun (WGS) entry which is preliminary data.</text>
</comment>
<reference evidence="4" key="1">
    <citation type="submission" date="2021-03" db="EMBL/GenBank/DDBJ databases">
        <authorList>
            <person name="Tagirdzhanova G."/>
        </authorList>
    </citation>
    <scope>NUCLEOTIDE SEQUENCE</scope>
</reference>
<proteinExistence type="inferred from homology"/>
<evidence type="ECO:0000313" key="5">
    <source>
        <dbReference type="Proteomes" id="UP000664203"/>
    </source>
</evidence>
<dbReference type="Proteomes" id="UP000664203">
    <property type="component" value="Unassembled WGS sequence"/>
</dbReference>
<feature type="domain" description="Essential protein Yae1 N-terminal" evidence="3">
    <location>
        <begin position="23"/>
        <end position="61"/>
    </location>
</feature>
<feature type="compositionally biased region" description="Polar residues" evidence="2">
    <location>
        <begin position="173"/>
        <end position="188"/>
    </location>
</feature>
<name>A0A8H3IG34_9LECA</name>
<dbReference type="InterPro" id="IPR019191">
    <property type="entry name" value="Essential_protein_Yae1_N"/>
</dbReference>
<evidence type="ECO:0000259" key="3">
    <source>
        <dbReference type="Pfam" id="PF09811"/>
    </source>
</evidence>
<feature type="compositionally biased region" description="Basic and acidic residues" evidence="2">
    <location>
        <begin position="192"/>
        <end position="203"/>
    </location>
</feature>
<protein>
    <recommendedName>
        <fullName evidence="3">Essential protein Yae1 N-terminal domain-containing protein</fullName>
    </recommendedName>
</protein>
<evidence type="ECO:0000256" key="2">
    <source>
        <dbReference type="SAM" id="MobiDB-lite"/>
    </source>
</evidence>
<feature type="region of interest" description="Disordered" evidence="2">
    <location>
        <begin position="171"/>
        <end position="215"/>
    </location>
</feature>
<dbReference type="OrthoDB" id="48036at2759"/>
<dbReference type="PANTHER" id="PTHR28532">
    <property type="entry name" value="GEO13458P1"/>
    <property type="match status" value="1"/>
</dbReference>
<comment type="similarity">
    <text evidence="1">Belongs to the LTO1 family.</text>
</comment>
<dbReference type="Pfam" id="PF09811">
    <property type="entry name" value="Yae1_N"/>
    <property type="match status" value="1"/>
</dbReference>
<gene>
    <name evidence="4" type="ORF">ALECFALPRED_001173</name>
</gene>
<dbReference type="AlphaFoldDB" id="A0A8H3IG34"/>
<organism evidence="4 5">
    <name type="scientific">Alectoria fallacina</name>
    <dbReference type="NCBI Taxonomy" id="1903189"/>
    <lineage>
        <taxon>Eukaryota</taxon>
        <taxon>Fungi</taxon>
        <taxon>Dikarya</taxon>
        <taxon>Ascomycota</taxon>
        <taxon>Pezizomycotina</taxon>
        <taxon>Lecanoromycetes</taxon>
        <taxon>OSLEUM clade</taxon>
        <taxon>Lecanoromycetidae</taxon>
        <taxon>Lecanorales</taxon>
        <taxon>Lecanorineae</taxon>
        <taxon>Parmeliaceae</taxon>
        <taxon>Alectoria</taxon>
    </lineage>
</organism>
<dbReference type="PANTHER" id="PTHR28532:SF1">
    <property type="entry name" value="ORAL CANCER OVEREXPRESSED 1"/>
    <property type="match status" value="1"/>
</dbReference>
<keyword evidence="5" id="KW-1185">Reference proteome</keyword>
<dbReference type="InterPro" id="IPR052436">
    <property type="entry name" value="LTO1_adapter"/>
</dbReference>
<accession>A0A8H3IG34</accession>
<sequence length="215" mass="23404">MSTTEDDPFDFLLTLEDGFYKEGYDLGVSDGNRAGLIEGRSFGLEKGFEKYASMGKLYGRAVIWSGRLPVSRDDPVSDKQDASAAYTERVFKGLSVQGSNGGGIQSEVESLPGRTRALDLPANPRLERHIRMLYALTEPVSLSTDNDENSVSEFDDRFNRAEGKIKIIEKLTGETSSAGTLEHSSSDLSGLEPKDGKVKKGDGGIEDISSLRARN</sequence>
<dbReference type="EMBL" id="CAJPDR010000122">
    <property type="protein sequence ID" value="CAF9919480.1"/>
    <property type="molecule type" value="Genomic_DNA"/>
</dbReference>
<evidence type="ECO:0000313" key="4">
    <source>
        <dbReference type="EMBL" id="CAF9919480.1"/>
    </source>
</evidence>